<reference evidence="1" key="2">
    <citation type="submission" date="2018-10" db="UniProtKB">
        <authorList>
            <consortium name="EnsemblPlants"/>
        </authorList>
    </citation>
    <scope>IDENTIFICATION</scope>
</reference>
<sequence>MAAAVDLEDAFGAVYGEAKPEGYPTARPILFRAHARSAAALRVVATDCHSLAWDCSLSVSDLDDLRDDVGIGGSWADFLDYLKSSLSSGEVKLLFAADQLRKSTGSDGAKLVVTKAKGLPRITISLHSVTGAATSDVIAEFSLALYGAYRTARELVSKEQEQMSQLMGSLSTEREKNEIMQKQLESLSFLDKRKATKPKLLADQVPSVSAVTLGSDQVTAPVQQQISGQECEELCCKIMRMRMTTDRVRDADILV</sequence>
<dbReference type="PANTHER" id="PTHR35770:SF1">
    <property type="entry name" value="U2 SMALL NUCLEAR RIBONUCLEOPROTEIN AUXILIARY FACTOR-LIKE PROTEIN"/>
    <property type="match status" value="1"/>
</dbReference>
<dbReference type="Gramene" id="TraesCS1A02G206300.2">
    <property type="protein sequence ID" value="TraesCS1A02G206300.2"/>
    <property type="gene ID" value="TraesCS1A02G206300"/>
</dbReference>
<keyword evidence="2" id="KW-1185">Reference proteome</keyword>
<dbReference type="EnsemblPlants" id="TraesCS1A02G206300.2">
    <property type="protein sequence ID" value="TraesCS1A02G206300.2"/>
    <property type="gene ID" value="TraesCS1A02G206300"/>
</dbReference>
<dbReference type="Gramene" id="TraesCS1A03G0547300.2">
    <property type="protein sequence ID" value="TraesCS1A03G0547300.2.CDS"/>
    <property type="gene ID" value="TraesCS1A03G0547300"/>
</dbReference>
<dbReference type="SMR" id="A0A3B5XZU8"/>
<name>A0A3B5XZU8_WHEAT</name>
<accession>A0A3B5XZU8</accession>
<reference evidence="1" key="1">
    <citation type="submission" date="2018-08" db="EMBL/GenBank/DDBJ databases">
        <authorList>
            <person name="Rossello M."/>
        </authorList>
    </citation>
    <scope>NUCLEOTIDE SEQUENCE [LARGE SCALE GENOMIC DNA]</scope>
    <source>
        <strain evidence="1">cv. Chinese Spring</strain>
    </source>
</reference>
<protein>
    <submittedName>
        <fullName evidence="1">Uncharacterized protein</fullName>
    </submittedName>
</protein>
<dbReference type="PANTHER" id="PTHR35770">
    <property type="entry name" value="U2 SMALL NUCLEAR RIBONUCLEOPROTEIN AUXILIARY FACTOR-LIKE PROTEIN"/>
    <property type="match status" value="1"/>
</dbReference>
<dbReference type="Proteomes" id="UP000019116">
    <property type="component" value="Chromosome 1A"/>
</dbReference>
<evidence type="ECO:0000313" key="2">
    <source>
        <dbReference type="Proteomes" id="UP000019116"/>
    </source>
</evidence>
<dbReference type="AlphaFoldDB" id="A0A3B5XZU8"/>
<organism evidence="1">
    <name type="scientific">Triticum aestivum</name>
    <name type="common">Wheat</name>
    <dbReference type="NCBI Taxonomy" id="4565"/>
    <lineage>
        <taxon>Eukaryota</taxon>
        <taxon>Viridiplantae</taxon>
        <taxon>Streptophyta</taxon>
        <taxon>Embryophyta</taxon>
        <taxon>Tracheophyta</taxon>
        <taxon>Spermatophyta</taxon>
        <taxon>Magnoliopsida</taxon>
        <taxon>Liliopsida</taxon>
        <taxon>Poales</taxon>
        <taxon>Poaceae</taxon>
        <taxon>BOP clade</taxon>
        <taxon>Pooideae</taxon>
        <taxon>Triticodae</taxon>
        <taxon>Triticeae</taxon>
        <taxon>Triticinae</taxon>
        <taxon>Triticum</taxon>
    </lineage>
</organism>
<proteinExistence type="predicted"/>
<evidence type="ECO:0000313" key="1">
    <source>
        <dbReference type="EnsemblPlants" id="TraesCS1A02G206300.2"/>
    </source>
</evidence>
<gene>
    <name evidence="1" type="primary">LOC123051504</name>
</gene>